<reference evidence="5 9" key="4">
    <citation type="submission" date="2019-01" db="EMBL/GenBank/DDBJ databases">
        <title>The Pseudomonas aeruginosa pan-genome provides new insights on its population structure, horizontal gene transfer and pathogenicity.</title>
        <authorList>
            <person name="Freschi L."/>
            <person name="Vincent A.T."/>
            <person name="Jeukens J."/>
            <person name="Emond-Rheault J.-G."/>
            <person name="Kukavica-Ibrulj I."/>
            <person name="Dupont M.-J."/>
            <person name="Charette S.J."/>
            <person name="Boyle B."/>
            <person name="Levesque R.C."/>
        </authorList>
    </citation>
    <scope>NUCLEOTIDE SEQUENCE [LARGE SCALE GENOMIC DNA]</scope>
    <source>
        <strain evidence="5 9">PA-W36</strain>
    </source>
</reference>
<reference evidence="5 9" key="2">
    <citation type="submission" date="2017-08" db="EMBL/GenBank/DDBJ databases">
        <authorList>
            <person name="Feschi L."/>
            <person name="Jeukens J."/>
            <person name="Emond-Rheault J.-G."/>
            <person name="Kukavica-Ibrulj I."/>
            <person name="Boyle B."/>
            <person name="Levesque R.C."/>
        </authorList>
    </citation>
    <scope>NUCLEOTIDE SEQUENCE [LARGE SCALE GENOMIC DNA]</scope>
    <source>
        <strain evidence="5 9">PA-W36</strain>
    </source>
</reference>
<evidence type="ECO:0000313" key="2">
    <source>
        <dbReference type="EMBL" id="MZZ14631.1"/>
    </source>
</evidence>
<reference evidence="3 7" key="1">
    <citation type="submission" date="2017-05" db="EMBL/GenBank/DDBJ databases">
        <authorList>
            <person name="Song R."/>
            <person name="Chenine A.L."/>
            <person name="Ruprecht R.M."/>
        </authorList>
    </citation>
    <scope>NUCLEOTIDE SEQUENCE [LARGE SCALE GENOMIC DNA]</scope>
    <source>
        <strain evidence="3 7">S567_C10_BS</strain>
    </source>
</reference>
<name>A0A071L1Z0_PSEAI</name>
<evidence type="ECO:0000313" key="5">
    <source>
        <dbReference type="EMBL" id="RPM21718.1"/>
    </source>
</evidence>
<evidence type="ECO:0000313" key="1">
    <source>
        <dbReference type="EMBL" id="MUI33530.1"/>
    </source>
</evidence>
<dbReference type="EMBL" id="RBSQ01000450">
    <property type="protein sequence ID" value="RMS57839.1"/>
    <property type="molecule type" value="Genomic_DNA"/>
</dbReference>
<evidence type="ECO:0000313" key="6">
    <source>
        <dbReference type="EMBL" id="WOS75178.1"/>
    </source>
</evidence>
<protein>
    <recommendedName>
        <fullName evidence="11">Lipoprotein</fullName>
    </recommendedName>
</protein>
<dbReference type="PROSITE" id="PS51257">
    <property type="entry name" value="PROKAR_LIPOPROTEIN"/>
    <property type="match status" value="1"/>
</dbReference>
<reference evidence="2" key="6">
    <citation type="submission" date="2020-01" db="EMBL/GenBank/DDBJ databases">
        <title>Bacteria Cultured from War Wounds Associated with the Conflict in Eastern Ukraine.</title>
        <authorList>
            <person name="Snesrud E."/>
            <person name="Galac M.R."/>
            <person name="Mc Gann P."/>
            <person name="Valentine K."/>
            <person name="Viacheslav K."/>
        </authorList>
    </citation>
    <scope>NUCLEOTIDE SEQUENCE</scope>
    <source>
        <strain evidence="2">VNMU148</strain>
    </source>
</reference>
<dbReference type="Proteomes" id="UP001297540">
    <property type="component" value="Chromosome"/>
</dbReference>
<dbReference type="EMBL" id="WXZT01000014">
    <property type="protein sequence ID" value="MZZ14631.1"/>
    <property type="molecule type" value="Genomic_DNA"/>
</dbReference>
<evidence type="ECO:0000313" key="4">
    <source>
        <dbReference type="EMBL" id="RMS57839.1"/>
    </source>
</evidence>
<evidence type="ECO:0000313" key="10">
    <source>
        <dbReference type="Proteomes" id="UP000433532"/>
    </source>
</evidence>
<dbReference type="Proteomes" id="UP000644192">
    <property type="component" value="Unassembled WGS sequence"/>
</dbReference>
<evidence type="ECO:0008006" key="11">
    <source>
        <dbReference type="Google" id="ProtNLM"/>
    </source>
</evidence>
<reference evidence="6" key="8">
    <citation type="submission" date="2023-10" db="EMBL/GenBank/DDBJ databases">
        <title>Pathogen: clinical or host-associated sample.</title>
        <authorList>
            <person name="Hergert J."/>
            <person name="Casey R."/>
            <person name="Wagner J."/>
            <person name="Young E.L."/>
            <person name="Oakeson K.F."/>
        </authorList>
    </citation>
    <scope>NUCLEOTIDE SEQUENCE</scope>
    <source>
        <strain evidence="6">2021CK-01020</strain>
    </source>
</reference>
<dbReference type="Gene3D" id="1.25.40.10">
    <property type="entry name" value="Tetratricopeptide repeat domain"/>
    <property type="match status" value="1"/>
</dbReference>
<gene>
    <name evidence="4" type="ORF">ALP65_01252</name>
    <name evidence="3" type="ORF">CAZ10_29980</name>
    <name evidence="1" type="ORF">GNQ48_00825</name>
    <name evidence="2" type="ORF">GUL26_20505</name>
    <name evidence="5" type="ORF">IPC1295_05480</name>
    <name evidence="6" type="ORF">L4V69_22015</name>
</gene>
<dbReference type="Proteomes" id="UP000284767">
    <property type="component" value="Unassembled WGS sequence"/>
</dbReference>
<dbReference type="EMBL" id="WOAD01000001">
    <property type="protein sequence ID" value="MUI33530.1"/>
    <property type="molecule type" value="Genomic_DNA"/>
</dbReference>
<dbReference type="KEGG" id="paeb:NCGM1900_4820"/>
<evidence type="ECO:0000313" key="3">
    <source>
        <dbReference type="EMBL" id="OTI56344.1"/>
    </source>
</evidence>
<reference evidence="1 10" key="5">
    <citation type="submission" date="2019-11" db="EMBL/GenBank/DDBJ databases">
        <title>Genomes of ocular Pseudomonas aeruginosa isolates.</title>
        <authorList>
            <person name="Khan M."/>
            <person name="Rice S.A."/>
            <person name="Willcox M.D.P."/>
            <person name="Stapleton F."/>
        </authorList>
    </citation>
    <scope>NUCLEOTIDE SEQUENCE [LARGE SCALE GENOMIC DNA]</scope>
    <source>
        <strain evidence="1 10">PA221</strain>
    </source>
</reference>
<dbReference type="Proteomes" id="UP000270834">
    <property type="component" value="Unassembled WGS sequence"/>
</dbReference>
<dbReference type="RefSeq" id="WP_003087756.1">
    <property type="nucleotide sequence ID" value="NZ_AP014622.1"/>
</dbReference>
<dbReference type="Proteomes" id="UP000194857">
    <property type="component" value="Unassembled WGS sequence"/>
</dbReference>
<evidence type="ECO:0000313" key="7">
    <source>
        <dbReference type="Proteomes" id="UP000194857"/>
    </source>
</evidence>
<accession>A0A071L1Z0</accession>
<dbReference type="InterPro" id="IPR011990">
    <property type="entry name" value="TPR-like_helical_dom_sf"/>
</dbReference>
<sequence>MPKWIALCLIPLLASCATCRQDSDREKLLYENDMLQAKLIIVANDRDRLPLAQALLERAARDDRSGEADFYQAVLIARRDGQASDCERITRLLERSAERRYPLANAMLYKIYAEPFLLPRADIPKAETYRQAYAELPVARSGYPSFERARQVVDRLLAPTSS</sequence>
<dbReference type="OMA" id="LLYQNDM"/>
<dbReference type="EMBL" id="NSNE01000002">
    <property type="protein sequence ID" value="RPM21718.1"/>
    <property type="molecule type" value="Genomic_DNA"/>
</dbReference>
<dbReference type="AlphaFoldDB" id="A0A071L1Z0"/>
<proteinExistence type="predicted"/>
<evidence type="ECO:0000313" key="9">
    <source>
        <dbReference type="Proteomes" id="UP000284767"/>
    </source>
</evidence>
<dbReference type="EMBL" id="NFFZ01000022">
    <property type="protein sequence ID" value="OTI56344.1"/>
    <property type="molecule type" value="Genomic_DNA"/>
</dbReference>
<organism evidence="3 7">
    <name type="scientific">Pseudomonas aeruginosa</name>
    <dbReference type="NCBI Taxonomy" id="287"/>
    <lineage>
        <taxon>Bacteria</taxon>
        <taxon>Pseudomonadati</taxon>
        <taxon>Pseudomonadota</taxon>
        <taxon>Gammaproteobacteria</taxon>
        <taxon>Pseudomonadales</taxon>
        <taxon>Pseudomonadaceae</taxon>
        <taxon>Pseudomonas</taxon>
    </lineage>
</organism>
<reference evidence="6" key="7">
    <citation type="submission" date="2023-06" db="EMBL/GenBank/DDBJ databases">
        <authorList>
            <consortium name="Clinical and Environmental Microbiology Branch: Whole genome sequencing antimicrobial resistance pathogens in the healthcare setting"/>
        </authorList>
    </citation>
    <scope>NUCLEOTIDE SEQUENCE</scope>
    <source>
        <strain evidence="6">2021CK-01020</strain>
    </source>
</reference>
<dbReference type="EMBL" id="CP136986">
    <property type="protein sequence ID" value="WOS75178.1"/>
    <property type="molecule type" value="Genomic_DNA"/>
</dbReference>
<dbReference type="SMR" id="A0A071L1Z0"/>
<reference evidence="4 8" key="3">
    <citation type="submission" date="2018-08" db="EMBL/GenBank/DDBJ databases">
        <title>Recombination of ecologically and evolutionarily significant loci maintains genetic cohesion in the Pseudomonas syringae species complex.</title>
        <authorList>
            <person name="Dillon M."/>
            <person name="Thakur S."/>
            <person name="Almeida R.N.D."/>
            <person name="Weir B.S."/>
            <person name="Guttman D.S."/>
        </authorList>
    </citation>
    <scope>NUCLEOTIDE SEQUENCE [LARGE SCALE GENOMIC DNA]</scope>
    <source>
        <strain evidence="4 8">ICMP 7846</strain>
    </source>
</reference>
<dbReference type="Proteomes" id="UP000433532">
    <property type="component" value="Unassembled WGS sequence"/>
</dbReference>
<evidence type="ECO:0000313" key="8">
    <source>
        <dbReference type="Proteomes" id="UP000270834"/>
    </source>
</evidence>